<dbReference type="EMBL" id="CAXKWB010020159">
    <property type="protein sequence ID" value="CAL4122433.1"/>
    <property type="molecule type" value="Genomic_DNA"/>
</dbReference>
<dbReference type="InterPro" id="IPR018114">
    <property type="entry name" value="TRYPSIN_HIS"/>
</dbReference>
<dbReference type="Pfam" id="PF00089">
    <property type="entry name" value="Trypsin"/>
    <property type="match status" value="3"/>
</dbReference>
<evidence type="ECO:0000256" key="6">
    <source>
        <dbReference type="ARBA" id="ARBA00023157"/>
    </source>
</evidence>
<dbReference type="SUPFAM" id="SSF50494">
    <property type="entry name" value="Trypsin-like serine proteases"/>
    <property type="match status" value="3"/>
</dbReference>
<dbReference type="FunFam" id="2.40.10.10:FF:000038">
    <property type="entry name" value="Serine protease"/>
    <property type="match status" value="1"/>
</dbReference>
<dbReference type="FunFam" id="2.40.10.10:FF:000006">
    <property type="entry name" value="Serine proteinase stubble"/>
    <property type="match status" value="1"/>
</dbReference>
<dbReference type="PANTHER" id="PTHR24252:SF7">
    <property type="entry name" value="HYALIN"/>
    <property type="match status" value="1"/>
</dbReference>
<evidence type="ECO:0000256" key="7">
    <source>
        <dbReference type="RuleBase" id="RU363034"/>
    </source>
</evidence>
<proteinExistence type="predicted"/>
<evidence type="ECO:0000256" key="2">
    <source>
        <dbReference type="ARBA" id="ARBA00022525"/>
    </source>
</evidence>
<dbReference type="PANTHER" id="PTHR24252">
    <property type="entry name" value="ACROSIN-RELATED"/>
    <property type="match status" value="1"/>
</dbReference>
<evidence type="ECO:0000313" key="10">
    <source>
        <dbReference type="EMBL" id="CAL4122433.1"/>
    </source>
</evidence>
<feature type="domain" description="Peptidase S1" evidence="9">
    <location>
        <begin position="1"/>
        <end position="227"/>
    </location>
</feature>
<dbReference type="AlphaFoldDB" id="A0AAV2RGC7"/>
<sequence>MVALAWYSSSTSAFCGGSIIDEEYVLTAAHCAAVMDGSEVVVIGEHIWSSDNESTVRETVNIAQIISHPDYTSSTMQNDVALLKLAQPLNFAGDNKIAPICPPEAGNLYSSIDATVTGWGTIRSGGSLSDTLLEVTVPTMANSDCQDNYAQYGSDEITDDMICAGLPEGGKDSCQGDSGGPMISQDSSNFYRQIGVVSWGYGCARPGLPGVYARVTSQLNWISSQMPGSSWCSPGESPVTPAPTEAPVTPAPTETPTGDCSCGRVNRATRIVGGVSTEVNEYPWMVALAFSASSSYAFCGGSIIHERFVLTAAHCVAIMDGSEVVVIGEHTWSDSNESTIKETVTIEEIIRNQDYNPSTMENDMALLKLSRPLTFGSNNKVAPVCPPESGKLYSNINAIVTGWGTTESGGSISDTLLEVIVPTMPNSDCQDNYDVYGSDEITDDMICAGLPEGGKDSCQGDSGGPMVTQDSSFYRQIGVVSWGYGCAHAGLPGVYARVTSQLSWISSKMSEYTWCSPGGVPVTPVTTVAPATPTPTEPSVTSTPGECSCGRVNRGTRIVGGVPTEVNEYPWMVALAWYSSSTSAFCGGSIIDEEYVLTAAHCAAVMDGSEVVIIGEHIWSSDNESTVREIVNIAQIIRHPDYKSSTMQNDVALLRLAQPLTFGGDNKIAPICPPEAGNLYSSIDATVTGWGTISSGGSLSDSLLEVTVPTMPNSNCQDNYDVYGSDEITDDMICAGLPEGGKDSCQGDSGGPMISQDSSDFYRQIGVVSWGYGCASPGLPGVYARVTRQLNWISSQM</sequence>
<comment type="subcellular location">
    <subcellularLocation>
        <location evidence="1">Secreted</location>
    </subcellularLocation>
</comment>
<organism evidence="10 11">
    <name type="scientific">Meganyctiphanes norvegica</name>
    <name type="common">Northern krill</name>
    <name type="synonym">Thysanopoda norvegica</name>
    <dbReference type="NCBI Taxonomy" id="48144"/>
    <lineage>
        <taxon>Eukaryota</taxon>
        <taxon>Metazoa</taxon>
        <taxon>Ecdysozoa</taxon>
        <taxon>Arthropoda</taxon>
        <taxon>Crustacea</taxon>
        <taxon>Multicrustacea</taxon>
        <taxon>Malacostraca</taxon>
        <taxon>Eumalacostraca</taxon>
        <taxon>Eucarida</taxon>
        <taxon>Euphausiacea</taxon>
        <taxon>Euphausiidae</taxon>
        <taxon>Meganyctiphanes</taxon>
    </lineage>
</organism>
<gene>
    <name evidence="10" type="ORF">MNOR_LOCUS23155</name>
</gene>
<dbReference type="GO" id="GO:0004252">
    <property type="term" value="F:serine-type endopeptidase activity"/>
    <property type="evidence" value="ECO:0007669"/>
    <property type="project" value="InterPro"/>
</dbReference>
<keyword evidence="4 7" id="KW-0378">Hydrolase</keyword>
<keyword evidence="11" id="KW-1185">Reference proteome</keyword>
<dbReference type="GO" id="GO:0005576">
    <property type="term" value="C:extracellular region"/>
    <property type="evidence" value="ECO:0007669"/>
    <property type="project" value="UniProtKB-SubCell"/>
</dbReference>
<dbReference type="PROSITE" id="PS00134">
    <property type="entry name" value="TRYPSIN_HIS"/>
    <property type="match status" value="3"/>
</dbReference>
<dbReference type="InterPro" id="IPR043504">
    <property type="entry name" value="Peptidase_S1_PA_chymotrypsin"/>
</dbReference>
<evidence type="ECO:0000256" key="3">
    <source>
        <dbReference type="ARBA" id="ARBA00022670"/>
    </source>
</evidence>
<feature type="non-terminal residue" evidence="10">
    <location>
        <position position="797"/>
    </location>
</feature>
<dbReference type="CDD" id="cd00190">
    <property type="entry name" value="Tryp_SPc"/>
    <property type="match status" value="3"/>
</dbReference>
<dbReference type="Gene3D" id="2.40.10.10">
    <property type="entry name" value="Trypsin-like serine proteases"/>
    <property type="match status" value="4"/>
</dbReference>
<keyword evidence="6" id="KW-1015">Disulfide bond</keyword>
<comment type="caution">
    <text evidence="10">The sequence shown here is derived from an EMBL/GenBank/DDBJ whole genome shotgun (WGS) entry which is preliminary data.</text>
</comment>
<evidence type="ECO:0000256" key="1">
    <source>
        <dbReference type="ARBA" id="ARBA00004613"/>
    </source>
</evidence>
<feature type="domain" description="Peptidase S1" evidence="9">
    <location>
        <begin position="558"/>
        <end position="797"/>
    </location>
</feature>
<feature type="compositionally biased region" description="Low complexity" evidence="8">
    <location>
        <begin position="238"/>
        <end position="257"/>
    </location>
</feature>
<dbReference type="FunFam" id="2.40.10.10:FF:000047">
    <property type="entry name" value="Trypsin eta"/>
    <property type="match status" value="1"/>
</dbReference>
<feature type="region of interest" description="Disordered" evidence="8">
    <location>
        <begin position="232"/>
        <end position="259"/>
    </location>
</feature>
<evidence type="ECO:0000313" key="11">
    <source>
        <dbReference type="Proteomes" id="UP001497623"/>
    </source>
</evidence>
<keyword evidence="2" id="KW-0964">Secreted</keyword>
<accession>A0AAV2RGC7</accession>
<evidence type="ECO:0000256" key="4">
    <source>
        <dbReference type="ARBA" id="ARBA00022801"/>
    </source>
</evidence>
<name>A0AAV2RGC7_MEGNR</name>
<protein>
    <recommendedName>
        <fullName evidence="9">Peptidase S1 domain-containing protein</fullName>
    </recommendedName>
</protein>
<reference evidence="10 11" key="1">
    <citation type="submission" date="2024-05" db="EMBL/GenBank/DDBJ databases">
        <authorList>
            <person name="Wallberg A."/>
        </authorList>
    </citation>
    <scope>NUCLEOTIDE SEQUENCE [LARGE SCALE GENOMIC DNA]</scope>
</reference>
<evidence type="ECO:0000256" key="8">
    <source>
        <dbReference type="SAM" id="MobiDB-lite"/>
    </source>
</evidence>
<dbReference type="PROSITE" id="PS50240">
    <property type="entry name" value="TRYPSIN_DOM"/>
    <property type="match status" value="3"/>
</dbReference>
<dbReference type="SMART" id="SM00020">
    <property type="entry name" value="Tryp_SPc"/>
    <property type="match status" value="3"/>
</dbReference>
<dbReference type="PROSITE" id="PS00135">
    <property type="entry name" value="TRYPSIN_SER"/>
    <property type="match status" value="3"/>
</dbReference>
<dbReference type="Proteomes" id="UP001497623">
    <property type="component" value="Unassembled WGS sequence"/>
</dbReference>
<dbReference type="InterPro" id="IPR033116">
    <property type="entry name" value="TRYPSIN_SER"/>
</dbReference>
<feature type="domain" description="Peptidase S1" evidence="9">
    <location>
        <begin position="271"/>
        <end position="510"/>
    </location>
</feature>
<dbReference type="PRINTS" id="PR00722">
    <property type="entry name" value="CHYMOTRYPSIN"/>
</dbReference>
<keyword evidence="3 7" id="KW-0645">Protease</keyword>
<evidence type="ECO:0000259" key="9">
    <source>
        <dbReference type="PROSITE" id="PS50240"/>
    </source>
</evidence>
<dbReference type="InterPro" id="IPR001314">
    <property type="entry name" value="Peptidase_S1A"/>
</dbReference>
<keyword evidence="5 7" id="KW-0720">Serine protease</keyword>
<evidence type="ECO:0000256" key="5">
    <source>
        <dbReference type="ARBA" id="ARBA00022825"/>
    </source>
</evidence>
<dbReference type="InterPro" id="IPR001254">
    <property type="entry name" value="Trypsin_dom"/>
</dbReference>
<dbReference type="InterPro" id="IPR009003">
    <property type="entry name" value="Peptidase_S1_PA"/>
</dbReference>
<dbReference type="GO" id="GO:0016485">
    <property type="term" value="P:protein processing"/>
    <property type="evidence" value="ECO:0007669"/>
    <property type="project" value="UniProtKB-ARBA"/>
</dbReference>